<comment type="caution">
    <text evidence="1">The sequence shown here is derived from an EMBL/GenBank/DDBJ whole genome shotgun (WGS) entry which is preliminary data.</text>
</comment>
<protein>
    <submittedName>
        <fullName evidence="1">Uncharacterized protein</fullName>
    </submittedName>
</protein>
<keyword evidence="2" id="KW-1185">Reference proteome</keyword>
<accession>A0A8H5B0B0</accession>
<name>A0A8H5B0B0_9AGAR</name>
<organism evidence="1 2">
    <name type="scientific">Psilocybe cf. subviscida</name>
    <dbReference type="NCBI Taxonomy" id="2480587"/>
    <lineage>
        <taxon>Eukaryota</taxon>
        <taxon>Fungi</taxon>
        <taxon>Dikarya</taxon>
        <taxon>Basidiomycota</taxon>
        <taxon>Agaricomycotina</taxon>
        <taxon>Agaricomycetes</taxon>
        <taxon>Agaricomycetidae</taxon>
        <taxon>Agaricales</taxon>
        <taxon>Agaricineae</taxon>
        <taxon>Strophariaceae</taxon>
        <taxon>Psilocybe</taxon>
    </lineage>
</organism>
<gene>
    <name evidence="1" type="ORF">D9619_011860</name>
</gene>
<proteinExistence type="predicted"/>
<evidence type="ECO:0000313" key="1">
    <source>
        <dbReference type="EMBL" id="KAF5314301.1"/>
    </source>
</evidence>
<sequence length="115" mass="13079">MQLRIRLATQMTYRVWRHVAYSPDTSAPYGVRIGDESRGHPNPDVTWRHTVQPPATWSGFSPDPTTTQDNDAMVDAKRKWGNIKSSTIVAPKDVTEAYLVSLLKTSQVRRHPLTY</sequence>
<dbReference type="Proteomes" id="UP000567179">
    <property type="component" value="Unassembled WGS sequence"/>
</dbReference>
<dbReference type="EMBL" id="JAACJJ010000044">
    <property type="protein sequence ID" value="KAF5314301.1"/>
    <property type="molecule type" value="Genomic_DNA"/>
</dbReference>
<evidence type="ECO:0000313" key="2">
    <source>
        <dbReference type="Proteomes" id="UP000567179"/>
    </source>
</evidence>
<reference evidence="1 2" key="1">
    <citation type="journal article" date="2020" name="ISME J.">
        <title>Uncovering the hidden diversity of litter-decomposition mechanisms in mushroom-forming fungi.</title>
        <authorList>
            <person name="Floudas D."/>
            <person name="Bentzer J."/>
            <person name="Ahren D."/>
            <person name="Johansson T."/>
            <person name="Persson P."/>
            <person name="Tunlid A."/>
        </authorList>
    </citation>
    <scope>NUCLEOTIDE SEQUENCE [LARGE SCALE GENOMIC DNA]</scope>
    <source>
        <strain evidence="1 2">CBS 101986</strain>
    </source>
</reference>
<dbReference type="AlphaFoldDB" id="A0A8H5B0B0"/>